<dbReference type="Proteomes" id="UP000547674">
    <property type="component" value="Unassembled WGS sequence"/>
</dbReference>
<feature type="chain" id="PRO_5030579973" description="Cohesin domain-containing protein" evidence="1">
    <location>
        <begin position="26"/>
        <end position="181"/>
    </location>
</feature>
<evidence type="ECO:0000313" key="3">
    <source>
        <dbReference type="Proteomes" id="UP000547674"/>
    </source>
</evidence>
<evidence type="ECO:0000256" key="1">
    <source>
        <dbReference type="SAM" id="SignalP"/>
    </source>
</evidence>
<protein>
    <recommendedName>
        <fullName evidence="4">Cohesin domain-containing protein</fullName>
    </recommendedName>
</protein>
<proteinExistence type="predicted"/>
<feature type="signal peptide" evidence="1">
    <location>
        <begin position="1"/>
        <end position="25"/>
    </location>
</feature>
<evidence type="ECO:0008006" key="4">
    <source>
        <dbReference type="Google" id="ProtNLM"/>
    </source>
</evidence>
<sequence length="181" mass="19401">MVRFTPKRTLLALATTSLLFSVGFANYSALSTTQVTPETSALICDTDLQHPIQVKVTPQNEIRNGQRLDLNVDVATSTALRNVTVKLTRSHGARLLDSVAAKSLGTLSEKSTGSSLFSVALPNQGDRFFLEFEIQGEGPTGMVTRGATYNILPNGPADPGTPVAHPSGETVLEYSAKRIDR</sequence>
<reference evidence="2 3" key="1">
    <citation type="submission" date="2020-03" db="EMBL/GenBank/DDBJ databases">
        <title>Metabolic flexibility allows generalist bacteria to become dominant in a frequently disturbed ecosystem.</title>
        <authorList>
            <person name="Chen Y.-J."/>
            <person name="Leung P.M."/>
            <person name="Bay S.K."/>
            <person name="Hugenholtz P."/>
            <person name="Kessler A.J."/>
            <person name="Shelley G."/>
            <person name="Waite D.W."/>
            <person name="Cook P.L."/>
            <person name="Greening C."/>
        </authorList>
    </citation>
    <scope>NUCLEOTIDE SEQUENCE [LARGE SCALE GENOMIC DNA]</scope>
    <source>
        <strain evidence="2">SS_bin_28</strain>
    </source>
</reference>
<name>A0A7Y2EDQ4_UNCEI</name>
<keyword evidence="1" id="KW-0732">Signal</keyword>
<gene>
    <name evidence="2" type="ORF">HKN21_05330</name>
</gene>
<accession>A0A7Y2EDQ4</accession>
<evidence type="ECO:0000313" key="2">
    <source>
        <dbReference type="EMBL" id="NNF06163.1"/>
    </source>
</evidence>
<dbReference type="AlphaFoldDB" id="A0A7Y2EDQ4"/>
<organism evidence="2 3">
    <name type="scientific">Eiseniibacteriota bacterium</name>
    <dbReference type="NCBI Taxonomy" id="2212470"/>
    <lineage>
        <taxon>Bacteria</taxon>
        <taxon>Candidatus Eiseniibacteriota</taxon>
    </lineage>
</organism>
<comment type="caution">
    <text evidence="2">The sequence shown here is derived from an EMBL/GenBank/DDBJ whole genome shotgun (WGS) entry which is preliminary data.</text>
</comment>
<dbReference type="EMBL" id="JABDJR010000202">
    <property type="protein sequence ID" value="NNF06163.1"/>
    <property type="molecule type" value="Genomic_DNA"/>
</dbReference>